<reference evidence="2 3" key="1">
    <citation type="submission" date="2019-07" db="EMBL/GenBank/DDBJ databases">
        <title>Aquicoccus porphyridii gen. nov., sp. nov., isolated from a small marine red alga, Porphyridium marinum.</title>
        <authorList>
            <person name="Liu L."/>
        </authorList>
    </citation>
    <scope>NUCLEOTIDE SEQUENCE [LARGE SCALE GENOMIC DNA]</scope>
    <source>
        <strain evidence="2 3">L1 8-17</strain>
    </source>
</reference>
<feature type="transmembrane region" description="Helical" evidence="1">
    <location>
        <begin position="36"/>
        <end position="56"/>
    </location>
</feature>
<feature type="transmembrane region" description="Helical" evidence="1">
    <location>
        <begin position="7"/>
        <end position="24"/>
    </location>
</feature>
<evidence type="ECO:0000313" key="2">
    <source>
        <dbReference type="EMBL" id="KAA0917544.1"/>
    </source>
</evidence>
<name>A0A5A9ZJR3_9RHOB</name>
<accession>A0A5A9ZJR3</accession>
<organism evidence="2 3">
    <name type="scientific">Aquicoccus porphyridii</name>
    <dbReference type="NCBI Taxonomy" id="1852029"/>
    <lineage>
        <taxon>Bacteria</taxon>
        <taxon>Pseudomonadati</taxon>
        <taxon>Pseudomonadota</taxon>
        <taxon>Alphaproteobacteria</taxon>
        <taxon>Rhodobacterales</taxon>
        <taxon>Paracoccaceae</taxon>
        <taxon>Aquicoccus</taxon>
    </lineage>
</organism>
<dbReference type="EMBL" id="VINQ01000003">
    <property type="protein sequence ID" value="KAA0917544.1"/>
    <property type="molecule type" value="Genomic_DNA"/>
</dbReference>
<dbReference type="AlphaFoldDB" id="A0A5A9ZJR3"/>
<keyword evidence="1" id="KW-0472">Membrane</keyword>
<gene>
    <name evidence="2" type="ORF">FLO80_05750</name>
</gene>
<dbReference type="Proteomes" id="UP000325291">
    <property type="component" value="Unassembled WGS sequence"/>
</dbReference>
<comment type="caution">
    <text evidence="2">The sequence shown here is derived from an EMBL/GenBank/DDBJ whole genome shotgun (WGS) entry which is preliminary data.</text>
</comment>
<evidence type="ECO:0000313" key="3">
    <source>
        <dbReference type="Proteomes" id="UP000325291"/>
    </source>
</evidence>
<sequence length="86" mass="9313">MSKLIAILNVIAWSGFWAFGYLALSSDPSNASQMVTAAILAAIGAGLGLWAYFWLIRQSEATGYAKRPNLVKKTHLEEEHANGECA</sequence>
<evidence type="ECO:0000256" key="1">
    <source>
        <dbReference type="SAM" id="Phobius"/>
    </source>
</evidence>
<protein>
    <submittedName>
        <fullName evidence="2">Uncharacterized protein</fullName>
    </submittedName>
</protein>
<keyword evidence="3" id="KW-1185">Reference proteome</keyword>
<keyword evidence="1" id="KW-1133">Transmembrane helix</keyword>
<proteinExistence type="predicted"/>
<keyword evidence="1" id="KW-0812">Transmembrane</keyword>
<dbReference type="RefSeq" id="WP_111362627.1">
    <property type="nucleotide sequence ID" value="NZ_JASHJG010000057.1"/>
</dbReference>